<dbReference type="InterPro" id="IPR006037">
    <property type="entry name" value="RCK_C"/>
</dbReference>
<feature type="transmembrane region" description="Helical" evidence="7">
    <location>
        <begin position="144"/>
        <end position="166"/>
    </location>
</feature>
<dbReference type="Pfam" id="PF02080">
    <property type="entry name" value="TrkA_C"/>
    <property type="match status" value="2"/>
</dbReference>
<feature type="transmembrane region" description="Helical" evidence="7">
    <location>
        <begin position="91"/>
        <end position="123"/>
    </location>
</feature>
<feature type="transmembrane region" description="Helical" evidence="7">
    <location>
        <begin position="178"/>
        <end position="196"/>
    </location>
</feature>
<reference evidence="9" key="1">
    <citation type="submission" date="2021-08" db="EMBL/GenBank/DDBJ databases">
        <title>Genome of a novel bacterium of the phylum Verrucomicrobia, Oleiharenicola sp. KSB-15.</title>
        <authorList>
            <person name="Chung J.-H."/>
            <person name="Ahn J.-H."/>
            <person name="Yoon Y."/>
            <person name="Kim D.-Y."/>
            <person name="An S.-H."/>
            <person name="Park I."/>
            <person name="Yeon J."/>
        </authorList>
    </citation>
    <scope>NUCLEOTIDE SEQUENCE</scope>
    <source>
        <strain evidence="9">KSB-15</strain>
    </source>
</reference>
<name>A0A8F9XM80_9BACT</name>
<comment type="subcellular location">
    <subcellularLocation>
        <location evidence="1">Membrane</location>
        <topology evidence="1">Multi-pass membrane protein</topology>
    </subcellularLocation>
</comment>
<organism evidence="9 10">
    <name type="scientific">Horticoccus luteus</name>
    <dbReference type="NCBI Taxonomy" id="2862869"/>
    <lineage>
        <taxon>Bacteria</taxon>
        <taxon>Pseudomonadati</taxon>
        <taxon>Verrucomicrobiota</taxon>
        <taxon>Opitutia</taxon>
        <taxon>Opitutales</taxon>
        <taxon>Opitutaceae</taxon>
        <taxon>Horticoccus</taxon>
    </lineage>
</organism>
<dbReference type="AlphaFoldDB" id="A0A8F9XM80"/>
<dbReference type="PROSITE" id="PS51202">
    <property type="entry name" value="RCK_C"/>
    <property type="match status" value="2"/>
</dbReference>
<feature type="transmembrane region" description="Helical" evidence="7">
    <location>
        <begin position="575"/>
        <end position="595"/>
    </location>
</feature>
<evidence type="ECO:0000256" key="2">
    <source>
        <dbReference type="ARBA" id="ARBA00022448"/>
    </source>
</evidence>
<dbReference type="GO" id="GO:0008324">
    <property type="term" value="F:monoatomic cation transmembrane transporter activity"/>
    <property type="evidence" value="ECO:0007669"/>
    <property type="project" value="InterPro"/>
</dbReference>
<evidence type="ECO:0000256" key="4">
    <source>
        <dbReference type="ARBA" id="ARBA00022737"/>
    </source>
</evidence>
<keyword evidence="6 7" id="KW-0472">Membrane</keyword>
<dbReference type="Proteomes" id="UP000825051">
    <property type="component" value="Chromosome"/>
</dbReference>
<feature type="transmembrane region" description="Helical" evidence="7">
    <location>
        <begin position="52"/>
        <end position="71"/>
    </location>
</feature>
<feature type="transmembrane region" description="Helical" evidence="7">
    <location>
        <begin position="451"/>
        <end position="474"/>
    </location>
</feature>
<dbReference type="InterPro" id="IPR004680">
    <property type="entry name" value="Cit_transptr-like_dom"/>
</dbReference>
<accession>A0A8F9XM80</accession>
<dbReference type="EMBL" id="CP080507">
    <property type="protein sequence ID" value="QYM79976.1"/>
    <property type="molecule type" value="Genomic_DNA"/>
</dbReference>
<feature type="transmembrane region" description="Helical" evidence="7">
    <location>
        <begin position="28"/>
        <end position="45"/>
    </location>
</feature>
<dbReference type="SUPFAM" id="SSF116726">
    <property type="entry name" value="TrkA C-terminal domain-like"/>
    <property type="match status" value="2"/>
</dbReference>
<feature type="transmembrane region" description="Helical" evidence="7">
    <location>
        <begin position="494"/>
        <end position="524"/>
    </location>
</feature>
<evidence type="ECO:0000256" key="1">
    <source>
        <dbReference type="ARBA" id="ARBA00004141"/>
    </source>
</evidence>
<dbReference type="KEGG" id="ole:K0B96_04995"/>
<evidence type="ECO:0000256" key="5">
    <source>
        <dbReference type="ARBA" id="ARBA00022989"/>
    </source>
</evidence>
<proteinExistence type="predicted"/>
<keyword evidence="10" id="KW-1185">Reference proteome</keyword>
<keyword evidence="5 7" id="KW-1133">Transmembrane helix</keyword>
<dbReference type="Gene3D" id="3.30.70.1450">
    <property type="entry name" value="Regulator of K+ conductance, C-terminal domain"/>
    <property type="match status" value="2"/>
</dbReference>
<dbReference type="Pfam" id="PF03600">
    <property type="entry name" value="CitMHS"/>
    <property type="match status" value="1"/>
</dbReference>
<evidence type="ECO:0000256" key="3">
    <source>
        <dbReference type="ARBA" id="ARBA00022692"/>
    </source>
</evidence>
<evidence type="ECO:0000256" key="7">
    <source>
        <dbReference type="SAM" id="Phobius"/>
    </source>
</evidence>
<keyword evidence="2" id="KW-0813">Transport</keyword>
<dbReference type="RefSeq" id="WP_220164493.1">
    <property type="nucleotide sequence ID" value="NZ_CP080507.1"/>
</dbReference>
<dbReference type="GO" id="GO:0005886">
    <property type="term" value="C:plasma membrane"/>
    <property type="evidence" value="ECO:0007669"/>
    <property type="project" value="TreeGrafter"/>
</dbReference>
<evidence type="ECO:0000313" key="10">
    <source>
        <dbReference type="Proteomes" id="UP000825051"/>
    </source>
</evidence>
<feature type="transmembrane region" description="Helical" evidence="7">
    <location>
        <begin position="536"/>
        <end position="555"/>
    </location>
</feature>
<keyword evidence="3 7" id="KW-0812">Transmembrane</keyword>
<dbReference type="GO" id="GO:0006813">
    <property type="term" value="P:potassium ion transport"/>
    <property type="evidence" value="ECO:0007669"/>
    <property type="project" value="InterPro"/>
</dbReference>
<gene>
    <name evidence="9" type="ORF">K0B96_04995</name>
</gene>
<feature type="domain" description="RCK C-terminal" evidence="8">
    <location>
        <begin position="299"/>
        <end position="383"/>
    </location>
</feature>
<dbReference type="InterPro" id="IPR036721">
    <property type="entry name" value="RCK_C_sf"/>
</dbReference>
<evidence type="ECO:0000259" key="8">
    <source>
        <dbReference type="PROSITE" id="PS51202"/>
    </source>
</evidence>
<keyword evidence="4" id="KW-0677">Repeat</keyword>
<dbReference type="PANTHER" id="PTHR43652:SF2">
    <property type="entry name" value="BASIC AMINO ACID ANTIPORTER YFCC-RELATED"/>
    <property type="match status" value="1"/>
</dbReference>
<sequence>MTWQIALVFVLLVVTLWSFVREKFPPDVTAIALFVMLIATGLLPAHKAFTVFSNAAPITIGAMFVLSAALVKCGALDQFFVLLERSAGWRYSVVVVVLVAVVATISAFVNNTPVVVVFLPIVLNLARRMKLSPSKLLIPLSYGAVLGGTCTLIGTSTNLIVNSIAIAKGLPPLSMFELAWLGVPTALIGAGYLGLFGHRLLPDRQMLTSILTAEERREYITEAFVQPDSKMLGRTFAEAGLVSARGIRVLELVRDGVAARLDPPPVLEAGDRLILSCRPKGIVHTRGIVGVDLISELNLGLEQIAAHEGSLVEGVVAPSSDLVGHTLREINFRQRFRMVVLAIHRHGKNVREKIDTTAIQGGDVLLMMGTDPAIQALRAGDDIILFDQPPLPARAHNKRLPLALGVAAAIVTTAALNWVPIEVGALAGAVVLCLTGCIKPRDAYASIEWNILFLIFGMLALGLALEETGAAALLAQKTVAFVNYFVPVHYKALAMLGCVYVITALMTEILSNNAIAALMAPIAIGIAHELGANPRAFVIAVMFAASAAFSTPIGYQTNTYVYAVGGYRFGDFMKIGIPLNILCFVVAMVIVPAIWPL</sequence>
<feature type="domain" description="RCK C-terminal" evidence="8">
    <location>
        <begin position="208"/>
        <end position="291"/>
    </location>
</feature>
<dbReference type="PANTHER" id="PTHR43652">
    <property type="entry name" value="BASIC AMINO ACID ANTIPORTER YFCC-RELATED"/>
    <property type="match status" value="1"/>
</dbReference>
<feature type="transmembrane region" description="Helical" evidence="7">
    <location>
        <begin position="423"/>
        <end position="439"/>
    </location>
</feature>
<dbReference type="InterPro" id="IPR051679">
    <property type="entry name" value="DASS-Related_Transporters"/>
</dbReference>
<evidence type="ECO:0000313" key="9">
    <source>
        <dbReference type="EMBL" id="QYM79976.1"/>
    </source>
</evidence>
<evidence type="ECO:0000256" key="6">
    <source>
        <dbReference type="ARBA" id="ARBA00023136"/>
    </source>
</evidence>
<protein>
    <submittedName>
        <fullName evidence="9">SLC13 family permease</fullName>
    </submittedName>
</protein>